<accession>A0A6P8IUV6</accession>
<proteinExistence type="predicted"/>
<evidence type="ECO:0000313" key="3">
    <source>
        <dbReference type="RefSeq" id="XP_031569960.1"/>
    </source>
</evidence>
<dbReference type="InterPro" id="IPR051374">
    <property type="entry name" value="Ataxin-10/CTR86_families"/>
</dbReference>
<protein>
    <submittedName>
        <fullName evidence="3">Ataxin-10-like</fullName>
    </submittedName>
</protein>
<dbReference type="Gene3D" id="1.25.10.10">
    <property type="entry name" value="Leucine-rich Repeat Variant"/>
    <property type="match status" value="1"/>
</dbReference>
<dbReference type="Proteomes" id="UP000515163">
    <property type="component" value="Unplaced"/>
</dbReference>
<dbReference type="GO" id="GO:0005829">
    <property type="term" value="C:cytosol"/>
    <property type="evidence" value="ECO:0007669"/>
    <property type="project" value="TreeGrafter"/>
</dbReference>
<dbReference type="RefSeq" id="XP_031569960.1">
    <property type="nucleotide sequence ID" value="XM_031714100.1"/>
</dbReference>
<dbReference type="GeneID" id="116304371"/>
<sequence length="395" mass="44486">MADAIDSMGFNNSKWNDSRKLFDSLKMMAKNPDYRSKISSSNFDQAQQFLVLCEKELSSQATISMGETLVSCLEAVTEALRFLRNSSAGVPQNQEYIVTKGVIQQVMKITHTLLRPRFQESDEINTVNETIKIAIQLIGNVTVGNTLTQESIWKQCYPDFFLSVMTSASLQIQNCMCMVIYNSMTSQQRLDLVSSHQGLKIMSQILHLCSDHDELEWGYFIVETLVRNGHTGDLYKGMEFDPSARIILLDLIQVHLAGSNSNSSSQEPSTPAISQWSVPDESLVFLADEFDRTSDTFFQKEFDCLTAENMLDALLIARLLSLLSKATALHLSALQNHIQLLQKALDLLHQTNKPQNRDRFSNTLSVPQSHDSGKLSPTHGFKRDLVRLIGNMCYQ</sequence>
<name>A0A6P8IUV6_ACTTE</name>
<dbReference type="PANTHER" id="PTHR13255:SF0">
    <property type="entry name" value="ATAXIN-10"/>
    <property type="match status" value="1"/>
</dbReference>
<evidence type="ECO:0000313" key="2">
    <source>
        <dbReference type="Proteomes" id="UP000515163"/>
    </source>
</evidence>
<organism evidence="2 3">
    <name type="scientific">Actinia tenebrosa</name>
    <name type="common">Australian red waratah sea anemone</name>
    <dbReference type="NCBI Taxonomy" id="6105"/>
    <lineage>
        <taxon>Eukaryota</taxon>
        <taxon>Metazoa</taxon>
        <taxon>Cnidaria</taxon>
        <taxon>Anthozoa</taxon>
        <taxon>Hexacorallia</taxon>
        <taxon>Actiniaria</taxon>
        <taxon>Actiniidae</taxon>
        <taxon>Actinia</taxon>
    </lineage>
</organism>
<dbReference type="KEGG" id="aten:116304371"/>
<evidence type="ECO:0000256" key="1">
    <source>
        <dbReference type="SAM" id="MobiDB-lite"/>
    </source>
</evidence>
<dbReference type="PANTHER" id="PTHR13255">
    <property type="entry name" value="ATAXIN-10"/>
    <property type="match status" value="1"/>
</dbReference>
<dbReference type="InParanoid" id="A0A6P8IUV6"/>
<dbReference type="SUPFAM" id="SSF48371">
    <property type="entry name" value="ARM repeat"/>
    <property type="match status" value="1"/>
</dbReference>
<dbReference type="InterPro" id="IPR011989">
    <property type="entry name" value="ARM-like"/>
</dbReference>
<dbReference type="FunCoup" id="A0A6P8IUV6">
    <property type="interactions" value="1502"/>
</dbReference>
<reference evidence="3" key="1">
    <citation type="submission" date="2025-08" db="UniProtKB">
        <authorList>
            <consortium name="RefSeq"/>
        </authorList>
    </citation>
    <scope>IDENTIFICATION</scope>
</reference>
<dbReference type="AlphaFoldDB" id="A0A6P8IUV6"/>
<dbReference type="OrthoDB" id="379794at2759"/>
<dbReference type="InterPro" id="IPR016024">
    <property type="entry name" value="ARM-type_fold"/>
</dbReference>
<keyword evidence="2" id="KW-1185">Reference proteome</keyword>
<feature type="compositionally biased region" description="Polar residues" evidence="1">
    <location>
        <begin position="361"/>
        <end position="370"/>
    </location>
</feature>
<feature type="region of interest" description="Disordered" evidence="1">
    <location>
        <begin position="355"/>
        <end position="378"/>
    </location>
</feature>
<feature type="non-terminal residue" evidence="3">
    <location>
        <position position="395"/>
    </location>
</feature>
<gene>
    <name evidence="3" type="primary">LOC116304371</name>
</gene>
<dbReference type="GO" id="GO:0031175">
    <property type="term" value="P:neuron projection development"/>
    <property type="evidence" value="ECO:0007669"/>
    <property type="project" value="TreeGrafter"/>
</dbReference>